<proteinExistence type="predicted"/>
<gene>
    <name evidence="1" type="ORF">Pmani_035533</name>
</gene>
<dbReference type="EMBL" id="JAWZYT010005085">
    <property type="protein sequence ID" value="KAK4291649.1"/>
    <property type="molecule type" value="Genomic_DNA"/>
</dbReference>
<comment type="caution">
    <text evidence="1">The sequence shown here is derived from an EMBL/GenBank/DDBJ whole genome shotgun (WGS) entry which is preliminary data.</text>
</comment>
<dbReference type="AlphaFoldDB" id="A0AAE1TQE1"/>
<accession>A0AAE1TQE1</accession>
<name>A0AAE1TQE1_9EUCA</name>
<evidence type="ECO:0000313" key="2">
    <source>
        <dbReference type="Proteomes" id="UP001292094"/>
    </source>
</evidence>
<evidence type="ECO:0000313" key="1">
    <source>
        <dbReference type="EMBL" id="KAK4291649.1"/>
    </source>
</evidence>
<reference evidence="1" key="1">
    <citation type="submission" date="2023-11" db="EMBL/GenBank/DDBJ databases">
        <title>Genome assemblies of two species of porcelain crab, Petrolisthes cinctipes and Petrolisthes manimaculis (Anomura: Porcellanidae).</title>
        <authorList>
            <person name="Angst P."/>
        </authorList>
    </citation>
    <scope>NUCLEOTIDE SEQUENCE</scope>
    <source>
        <strain evidence="1">PB745_02</strain>
        <tissue evidence="1">Gill</tissue>
    </source>
</reference>
<dbReference type="Proteomes" id="UP001292094">
    <property type="component" value="Unassembled WGS sequence"/>
</dbReference>
<protein>
    <submittedName>
        <fullName evidence="1">Uncharacterized protein</fullName>
    </submittedName>
</protein>
<sequence length="118" mass="13108">MRQGAGPLPHSWAGRRAWRTDEYSALSCPAWLRPSGHTCLLPAPREYFMVDGNTPTSTITPTKSTTPVWLPFLKLVIAFEIEKIMLTVLEKRLVTSHSLLGGMPPPLPPARTVLQYAL</sequence>
<organism evidence="1 2">
    <name type="scientific">Petrolisthes manimaculis</name>
    <dbReference type="NCBI Taxonomy" id="1843537"/>
    <lineage>
        <taxon>Eukaryota</taxon>
        <taxon>Metazoa</taxon>
        <taxon>Ecdysozoa</taxon>
        <taxon>Arthropoda</taxon>
        <taxon>Crustacea</taxon>
        <taxon>Multicrustacea</taxon>
        <taxon>Malacostraca</taxon>
        <taxon>Eumalacostraca</taxon>
        <taxon>Eucarida</taxon>
        <taxon>Decapoda</taxon>
        <taxon>Pleocyemata</taxon>
        <taxon>Anomura</taxon>
        <taxon>Galatheoidea</taxon>
        <taxon>Porcellanidae</taxon>
        <taxon>Petrolisthes</taxon>
    </lineage>
</organism>
<keyword evidence="2" id="KW-1185">Reference proteome</keyword>